<accession>A0AAW0A1J6</accession>
<feature type="compositionally biased region" description="Basic and acidic residues" evidence="1">
    <location>
        <begin position="78"/>
        <end position="90"/>
    </location>
</feature>
<feature type="compositionally biased region" description="Low complexity" evidence="1">
    <location>
        <begin position="494"/>
        <end position="504"/>
    </location>
</feature>
<proteinExistence type="predicted"/>
<gene>
    <name evidence="2" type="ORF">R3P38DRAFT_3370597</name>
</gene>
<evidence type="ECO:0000313" key="3">
    <source>
        <dbReference type="Proteomes" id="UP001362999"/>
    </source>
</evidence>
<dbReference type="PANTHER" id="PTHR28080:SF1">
    <property type="entry name" value="PEROXISOMAL BIOGENESIS FACTOR 3"/>
    <property type="match status" value="1"/>
</dbReference>
<keyword evidence="3" id="KW-1185">Reference proteome</keyword>
<dbReference type="GO" id="GO:0045046">
    <property type="term" value="P:protein import into peroxisome membrane"/>
    <property type="evidence" value="ECO:0007669"/>
    <property type="project" value="TreeGrafter"/>
</dbReference>
<dbReference type="GO" id="GO:0030674">
    <property type="term" value="F:protein-macromolecule adaptor activity"/>
    <property type="evidence" value="ECO:0007669"/>
    <property type="project" value="TreeGrafter"/>
</dbReference>
<comment type="caution">
    <text evidence="2">The sequence shown here is derived from an EMBL/GenBank/DDBJ whole genome shotgun (WGS) entry which is preliminary data.</text>
</comment>
<dbReference type="AlphaFoldDB" id="A0AAW0A1J6"/>
<feature type="compositionally biased region" description="Polar residues" evidence="1">
    <location>
        <begin position="91"/>
        <end position="105"/>
    </location>
</feature>
<dbReference type="Pfam" id="PF04882">
    <property type="entry name" value="Peroxin-3"/>
    <property type="match status" value="1"/>
</dbReference>
<evidence type="ECO:0000313" key="2">
    <source>
        <dbReference type="EMBL" id="KAK6997093.1"/>
    </source>
</evidence>
<evidence type="ECO:0000256" key="1">
    <source>
        <dbReference type="SAM" id="MobiDB-lite"/>
    </source>
</evidence>
<name>A0AAW0A1J6_9AGAR</name>
<feature type="compositionally biased region" description="Polar residues" evidence="1">
    <location>
        <begin position="413"/>
        <end position="428"/>
    </location>
</feature>
<dbReference type="EMBL" id="JAWWNJ010000094">
    <property type="protein sequence ID" value="KAK6997093.1"/>
    <property type="molecule type" value="Genomic_DNA"/>
</dbReference>
<protein>
    <submittedName>
        <fullName evidence="2">Peroxin-3-domain-containing protein</fullName>
    </submittedName>
</protein>
<organism evidence="2 3">
    <name type="scientific">Favolaschia claudopus</name>
    <dbReference type="NCBI Taxonomy" id="2862362"/>
    <lineage>
        <taxon>Eukaryota</taxon>
        <taxon>Fungi</taxon>
        <taxon>Dikarya</taxon>
        <taxon>Basidiomycota</taxon>
        <taxon>Agaricomycotina</taxon>
        <taxon>Agaricomycetes</taxon>
        <taxon>Agaricomycetidae</taxon>
        <taxon>Agaricales</taxon>
        <taxon>Marasmiineae</taxon>
        <taxon>Mycenaceae</taxon>
        <taxon>Favolaschia</taxon>
    </lineage>
</organism>
<feature type="region of interest" description="Disordered" evidence="1">
    <location>
        <begin position="404"/>
        <end position="559"/>
    </location>
</feature>
<dbReference type="GO" id="GO:0005778">
    <property type="term" value="C:peroxisomal membrane"/>
    <property type="evidence" value="ECO:0007669"/>
    <property type="project" value="InterPro"/>
</dbReference>
<dbReference type="InterPro" id="IPR006966">
    <property type="entry name" value="Peroxin-3"/>
</dbReference>
<sequence length="608" mass="67591">MEQERVAKDNLKRRFSQTQSDISYTIHMLIPALSEQVLREMDVDSITQELQAHSRARQAGSSLSASIASSIELVHAPQGRERSQDTRSELSDTSFSGSASTQSWVETGGSGESREMILGESVAPVHLSDSLMTTTSTDTDSSSNISLQGSVIDSASGSESTRPTRAELWNELKMLTFTRTLTTVYTVTLLTLLTTVQLTLLARGRYIRSVVELEKQQRRQHAMTPDLTTLLTMGLGENAEEAADFAAGFGWPEHDEDGEEEEEVASAKYLTMTWWILHVGWKDVGERVRRGVEEVFNGVSLKTKLAPSDLHRLVHDVRRRVEHELVEINNHLFCIQVLGDDVDENRARRRLLKPAAVSSTSATSPPSPLHPNPDNLLHATLPFLPFPLCIALSQLRPFVRSATSRRQSRHFHSQVNTKTPLTSTQTYLRRQPAPNAVDPRGRSTSRNVDILLSRRPTTNGTAATESDEERGASRLPRLPTSAPHRFVHRRRVPSSRSLPQRRLSTYATTGTADKRLATTPPDPSYPSWRWPGTTPPYPDSTRRRQLEPNDTSAPRRVPSIALPLPSASTLSVNLNRPHVEKAARKPGVGLGLVRRRSLARYELGTVCS</sequence>
<reference evidence="2 3" key="1">
    <citation type="journal article" date="2024" name="J Genomics">
        <title>Draft genome sequencing and assembly of Favolaschia claudopus CIRM-BRFM 2984 isolated from oak limbs.</title>
        <authorList>
            <person name="Navarro D."/>
            <person name="Drula E."/>
            <person name="Chaduli D."/>
            <person name="Cazenave R."/>
            <person name="Ahrendt S."/>
            <person name="Wang J."/>
            <person name="Lipzen A."/>
            <person name="Daum C."/>
            <person name="Barry K."/>
            <person name="Grigoriev I.V."/>
            <person name="Favel A."/>
            <person name="Rosso M.N."/>
            <person name="Martin F."/>
        </authorList>
    </citation>
    <scope>NUCLEOTIDE SEQUENCE [LARGE SCALE GENOMIC DNA]</scope>
    <source>
        <strain evidence="2 3">CIRM-BRFM 2984</strain>
    </source>
</reference>
<feature type="compositionally biased region" description="Polar residues" evidence="1">
    <location>
        <begin position="455"/>
        <end position="464"/>
    </location>
</feature>
<feature type="region of interest" description="Disordered" evidence="1">
    <location>
        <begin position="74"/>
        <end position="111"/>
    </location>
</feature>
<dbReference type="Proteomes" id="UP001362999">
    <property type="component" value="Unassembled WGS sequence"/>
</dbReference>
<dbReference type="PANTHER" id="PTHR28080">
    <property type="entry name" value="PEROXISOMAL BIOGENESIS FACTOR 3"/>
    <property type="match status" value="1"/>
</dbReference>